<dbReference type="STRING" id="486041.B0D149"/>
<feature type="compositionally biased region" description="Basic and acidic residues" evidence="1">
    <location>
        <begin position="436"/>
        <end position="446"/>
    </location>
</feature>
<dbReference type="Proteomes" id="UP000001194">
    <property type="component" value="Unassembled WGS sequence"/>
</dbReference>
<accession>B0D149</accession>
<evidence type="ECO:0000313" key="4">
    <source>
        <dbReference type="Proteomes" id="UP000001194"/>
    </source>
</evidence>
<feature type="compositionally biased region" description="Low complexity" evidence="1">
    <location>
        <begin position="562"/>
        <end position="578"/>
    </location>
</feature>
<feature type="region of interest" description="Disordered" evidence="1">
    <location>
        <begin position="213"/>
        <end position="312"/>
    </location>
</feature>
<dbReference type="HOGENOM" id="CLU_011605_0_0_1"/>
<dbReference type="AlphaFoldDB" id="B0D149"/>
<organism evidence="4">
    <name type="scientific">Laccaria bicolor (strain S238N-H82 / ATCC MYA-4686)</name>
    <name type="common">Bicoloured deceiver</name>
    <name type="synonym">Laccaria laccata var. bicolor</name>
    <dbReference type="NCBI Taxonomy" id="486041"/>
    <lineage>
        <taxon>Eukaryota</taxon>
        <taxon>Fungi</taxon>
        <taxon>Dikarya</taxon>
        <taxon>Basidiomycota</taxon>
        <taxon>Agaricomycotina</taxon>
        <taxon>Agaricomycetes</taxon>
        <taxon>Agaricomycetidae</taxon>
        <taxon>Agaricales</taxon>
        <taxon>Agaricineae</taxon>
        <taxon>Hydnangiaceae</taxon>
        <taxon>Laccaria</taxon>
    </lineage>
</organism>
<keyword evidence="4" id="KW-1185">Reference proteome</keyword>
<dbReference type="EMBL" id="DS547095">
    <property type="protein sequence ID" value="EDR11938.1"/>
    <property type="molecule type" value="Genomic_DNA"/>
</dbReference>
<feature type="region of interest" description="Disordered" evidence="1">
    <location>
        <begin position="790"/>
        <end position="816"/>
    </location>
</feature>
<keyword evidence="2" id="KW-0732">Signal</keyword>
<reference evidence="3 4" key="1">
    <citation type="journal article" date="2008" name="Nature">
        <title>The genome of Laccaria bicolor provides insights into mycorrhizal symbiosis.</title>
        <authorList>
            <person name="Martin F."/>
            <person name="Aerts A."/>
            <person name="Ahren D."/>
            <person name="Brun A."/>
            <person name="Danchin E.G.J."/>
            <person name="Duchaussoy F."/>
            <person name="Gibon J."/>
            <person name="Kohler A."/>
            <person name="Lindquist E."/>
            <person name="Pereda V."/>
            <person name="Salamov A."/>
            <person name="Shapiro H.J."/>
            <person name="Wuyts J."/>
            <person name="Blaudez D."/>
            <person name="Buee M."/>
            <person name="Brokstein P."/>
            <person name="Canbaeck B."/>
            <person name="Cohen D."/>
            <person name="Courty P.E."/>
            <person name="Coutinho P.M."/>
            <person name="Delaruelle C."/>
            <person name="Detter J.C."/>
            <person name="Deveau A."/>
            <person name="DiFazio S."/>
            <person name="Duplessis S."/>
            <person name="Fraissinet-Tachet L."/>
            <person name="Lucic E."/>
            <person name="Frey-Klett P."/>
            <person name="Fourrey C."/>
            <person name="Feussner I."/>
            <person name="Gay G."/>
            <person name="Grimwood J."/>
            <person name="Hoegger P.J."/>
            <person name="Jain P."/>
            <person name="Kilaru S."/>
            <person name="Labbe J."/>
            <person name="Lin Y.C."/>
            <person name="Legue V."/>
            <person name="Le Tacon F."/>
            <person name="Marmeisse R."/>
            <person name="Melayah D."/>
            <person name="Montanini B."/>
            <person name="Muratet M."/>
            <person name="Nehls U."/>
            <person name="Niculita-Hirzel H."/>
            <person name="Oudot-Le Secq M.P."/>
            <person name="Peter M."/>
            <person name="Quesneville H."/>
            <person name="Rajashekar B."/>
            <person name="Reich M."/>
            <person name="Rouhier N."/>
            <person name="Schmutz J."/>
            <person name="Yin T."/>
            <person name="Chalot M."/>
            <person name="Henrissat B."/>
            <person name="Kuees U."/>
            <person name="Lucas S."/>
            <person name="Van de Peer Y."/>
            <person name="Podila G.K."/>
            <person name="Polle A."/>
            <person name="Pukkila P.J."/>
            <person name="Richardson P.M."/>
            <person name="Rouze P."/>
            <person name="Sanders I.R."/>
            <person name="Stajich J.E."/>
            <person name="Tunlid A."/>
            <person name="Tuskan G."/>
            <person name="Grigoriev I.V."/>
        </authorList>
    </citation>
    <scope>NUCLEOTIDE SEQUENCE [LARGE SCALE GENOMIC DNA]</scope>
    <source>
        <strain evidence="4">S238N-H82 / ATCC MYA-4686</strain>
    </source>
</reference>
<dbReference type="GeneID" id="6072900"/>
<dbReference type="OrthoDB" id="2562444at2759"/>
<sequence>MFMFSPSHTVFILGLLPLFMHVFVYAETHIVRFDNRCGRGSPRLIQTGNVLSSGEDFISAGPLSSAIAYLQTGDCNLNGEGCTLVETTLNNPTCPGCGSSTDISLIPPYFGGCDGQGATCSSATCNTAFFVPDDNQVQVACQENNVNLLITFCGGSGNTTVPSSTAIAAPSTTASSANEKVLQYLEGMSREGDEPDTTAPRSIADTDDYQRMLENQNSPHSPQRIYSPAPRSQANHTLPELPSSPTRHTNGNNAHHDDINGDDADSNVQEGLRSEGGDTALPLREPGPHDPPGPKYESYDSGPSFGNFGPLPVDDGVPAAHLSWNQTWMHNMGKPNPAVPWLDMRMTSGQPAKAPVSDVAKSPASNFRPLQSKASNKAQSTFSGQGAPTPPKEGSRSQSRAGTNREQGPMSPVSARSNLMRGTEKGSVYPPLPESRMGDGDTHFDRPTSPVSIARARSKAASISPSDSPSQMKLTLNGQSRSPHHGSVLSGGGGHQSRPFSPYRHAPTTEDLLHAAVRGRALVIPEEEEKESTKPPSNMPSRPPSNLNGGKAPSQLSIAKQPSVANSKSASSISSPSRVSKDRAKTPTPGRPHSPEGLDPEEAQIVHDALMGTRTPRTSYYAASLEPEFTSHYHDPDLCALLHKEGDDSLHEVVRRALRKAVRQRVKKLGMKYDTESIKQYKKSYYDHDPSVHHRSDQPSDEPPTWATDIKRELVLMQQRIESLGPKIENLKTNQDRSFGGGGSRFAYEGDEYTTTPRTQTVNIQTQPTGTLADSMYHSPDTEVVLDENGNEREFDDMTETQTQRPPRTDGETRSQKSFVYGMSDDRDDSPGQQFLEEELYKLRQKKPQESQLSHHTWEIARDDDQDDFEEDNGHPVAPSGIPTIPDANAESLDRDGSSSPPLPALPGENDDKQMAVHPQGPWNLLDYGAESQQLPPWQRIHARLLSWAIIWSSNELEHALNSTTRGQQVDEAALSIWSTQTYKRYVRARLTDSPQGIVDRLFVPPNMADAISNAVFNGRHGDACGMLRDLWSPFGLEGMPRLIVVLAKHRSDPSHWVVHRFSLPDGALTTYDSYPERTLPDGRPLGWWFAIRVAWPNAMYPSPDHLMQKMLPIDNSVAAAGIWRNILMGSRAERSLDLERLRDLINTEVKNLKQRKLMGKLSIGGPRQPPWEDIN</sequence>
<proteinExistence type="predicted"/>
<evidence type="ECO:0000256" key="1">
    <source>
        <dbReference type="SAM" id="MobiDB-lite"/>
    </source>
</evidence>
<dbReference type="RefSeq" id="XP_001877835.1">
    <property type="nucleotide sequence ID" value="XM_001877800.1"/>
</dbReference>
<feature type="chain" id="PRO_5002747048" evidence="2">
    <location>
        <begin position="27"/>
        <end position="1176"/>
    </location>
</feature>
<feature type="region of interest" description="Disordered" evidence="1">
    <location>
        <begin position="525"/>
        <end position="600"/>
    </location>
</feature>
<protein>
    <submittedName>
        <fullName evidence="3">Predicted protein</fullName>
    </submittedName>
</protein>
<feature type="compositionally biased region" description="Polar residues" evidence="1">
    <location>
        <begin position="396"/>
        <end position="406"/>
    </location>
</feature>
<feature type="signal peptide" evidence="2">
    <location>
        <begin position="1"/>
        <end position="26"/>
    </location>
</feature>
<evidence type="ECO:0000256" key="2">
    <source>
        <dbReference type="SAM" id="SignalP"/>
    </source>
</evidence>
<name>B0D149_LACBS</name>
<feature type="compositionally biased region" description="Polar residues" evidence="1">
    <location>
        <begin position="243"/>
        <end position="253"/>
    </location>
</feature>
<feature type="compositionally biased region" description="Polar residues" evidence="1">
    <location>
        <begin position="363"/>
        <end position="386"/>
    </location>
</feature>
<dbReference type="KEGG" id="lbc:LACBIDRAFT_293162"/>
<feature type="region of interest" description="Disordered" evidence="1">
    <location>
        <begin position="342"/>
        <end position="506"/>
    </location>
</feature>
<gene>
    <name evidence="3" type="ORF">LACBIDRAFT_293162</name>
</gene>
<feature type="compositionally biased region" description="Polar residues" evidence="1">
    <location>
        <begin position="465"/>
        <end position="481"/>
    </location>
</feature>
<dbReference type="InParanoid" id="B0D149"/>
<feature type="compositionally biased region" description="Low complexity" evidence="1">
    <location>
        <begin position="452"/>
        <end position="464"/>
    </location>
</feature>
<evidence type="ECO:0000313" key="3">
    <source>
        <dbReference type="EMBL" id="EDR11938.1"/>
    </source>
</evidence>
<feature type="region of interest" description="Disordered" evidence="1">
    <location>
        <begin position="866"/>
        <end position="920"/>
    </location>
</feature>